<keyword evidence="13" id="KW-1185">Reference proteome</keyword>
<evidence type="ECO:0000256" key="10">
    <source>
        <dbReference type="SAM" id="MobiDB-lite"/>
    </source>
</evidence>
<keyword evidence="5" id="KW-0547">Nucleotide-binding</keyword>
<evidence type="ECO:0000313" key="13">
    <source>
        <dbReference type="Proteomes" id="UP001344251"/>
    </source>
</evidence>
<comment type="similarity">
    <text evidence="2">Belongs to the EccB family.</text>
</comment>
<dbReference type="EMBL" id="CP109106">
    <property type="protein sequence ID" value="WSB70494.1"/>
    <property type="molecule type" value="Genomic_DNA"/>
</dbReference>
<name>A0ABZ1FJB5_9ACTN</name>
<keyword evidence="6" id="KW-0378">Hydrolase</keyword>
<sequence length="520" mass="55694">MASRRDELNGYTFAKKRLVAAFLQPSPDRTDEGAPAPLRSVLPGLVIAALLLAGFGAWGMFRPQAPKGWDTPGEHVLLGSKSATLYVVLTTGGKPQLHPVLNMASARLLLKTEQFNALKVDEHELDNGKIPHGPTLGIPYAPDRIPEAPEARKSKRWAVCEQPGSNGKAVQKATFLFAGRDEHKVEGPGRLRGGQVLYVQETGDHGARYLIDPRGTKYPIGEGKYAELLLRALVGSRQPQQVTKEWLATFHDGTPVTFPELPGTVGQPARVKGLGTDENRVGMVLRATTGAGAQQYVVLPGKVVPVSDFVARLLLFSPQTGRLQQHNAPTAVGAQSFTPESGNLFAEKKWPQQAAEQANTAAAPGRRSTVCSVLRQVSPTGGTDLSTWAGGDYPQQVVNGGTSAYVTPGTGLLYQQIQAGDEAAGLTFLVTDTGLRYGVQTNNDSSAKASGIGADAQDDKAAPDDRQSQAAEQQQQETHRAQMLLGYKDIKPVRVPANWSQFLPMGPRLDIKAARQPQGS</sequence>
<keyword evidence="4 11" id="KW-0812">Transmembrane</keyword>
<dbReference type="NCBIfam" id="TIGR03919">
    <property type="entry name" value="T7SS_EccB"/>
    <property type="match status" value="1"/>
</dbReference>
<evidence type="ECO:0000256" key="5">
    <source>
        <dbReference type="ARBA" id="ARBA00022741"/>
    </source>
</evidence>
<protein>
    <submittedName>
        <fullName evidence="12">Type VII secretion protein EccB</fullName>
    </submittedName>
</protein>
<dbReference type="InterPro" id="IPR044857">
    <property type="entry name" value="T7SS_EccB_R1"/>
</dbReference>
<reference evidence="12 13" key="1">
    <citation type="submission" date="2022-10" db="EMBL/GenBank/DDBJ databases">
        <title>The complete genomes of actinobacterial strains from the NBC collection.</title>
        <authorList>
            <person name="Joergensen T.S."/>
            <person name="Alvarez Arevalo M."/>
            <person name="Sterndorff E.B."/>
            <person name="Faurdal D."/>
            <person name="Vuksanovic O."/>
            <person name="Mourched A.-S."/>
            <person name="Charusanti P."/>
            <person name="Shaw S."/>
            <person name="Blin K."/>
            <person name="Weber T."/>
        </authorList>
    </citation>
    <scope>NUCLEOTIDE SEQUENCE [LARGE SCALE GENOMIC DNA]</scope>
    <source>
        <strain evidence="12 13">NBC 01774</strain>
    </source>
</reference>
<organism evidence="12 13">
    <name type="scientific">Streptomyces decoyicus</name>
    <dbReference type="NCBI Taxonomy" id="249567"/>
    <lineage>
        <taxon>Bacteria</taxon>
        <taxon>Bacillati</taxon>
        <taxon>Actinomycetota</taxon>
        <taxon>Actinomycetes</taxon>
        <taxon>Kitasatosporales</taxon>
        <taxon>Streptomycetaceae</taxon>
        <taxon>Streptomyces</taxon>
    </lineage>
</organism>
<keyword evidence="3" id="KW-1003">Cell membrane</keyword>
<keyword evidence="7" id="KW-0067">ATP-binding</keyword>
<dbReference type="InterPro" id="IPR042485">
    <property type="entry name" value="T7SS_EccB_R3"/>
</dbReference>
<dbReference type="Proteomes" id="UP001344251">
    <property type="component" value="Chromosome"/>
</dbReference>
<evidence type="ECO:0000256" key="8">
    <source>
        <dbReference type="ARBA" id="ARBA00022989"/>
    </source>
</evidence>
<evidence type="ECO:0000256" key="11">
    <source>
        <dbReference type="SAM" id="Phobius"/>
    </source>
</evidence>
<evidence type="ECO:0000313" key="12">
    <source>
        <dbReference type="EMBL" id="WSB70494.1"/>
    </source>
</evidence>
<dbReference type="InterPro" id="IPR007795">
    <property type="entry name" value="T7SS_EccB"/>
</dbReference>
<comment type="subcellular location">
    <subcellularLocation>
        <location evidence="1">Cell membrane</location>
        <topology evidence="1">Single-pass membrane protein</topology>
    </subcellularLocation>
</comment>
<accession>A0ABZ1FJB5</accession>
<keyword evidence="9 11" id="KW-0472">Membrane</keyword>
<keyword evidence="8 11" id="KW-1133">Transmembrane helix</keyword>
<evidence type="ECO:0000256" key="3">
    <source>
        <dbReference type="ARBA" id="ARBA00022475"/>
    </source>
</evidence>
<evidence type="ECO:0000256" key="2">
    <source>
        <dbReference type="ARBA" id="ARBA00008149"/>
    </source>
</evidence>
<feature type="region of interest" description="Disordered" evidence="10">
    <location>
        <begin position="442"/>
        <end position="485"/>
    </location>
</feature>
<evidence type="ECO:0000256" key="4">
    <source>
        <dbReference type="ARBA" id="ARBA00022692"/>
    </source>
</evidence>
<dbReference type="PANTHER" id="PTHR40765:SF2">
    <property type="entry name" value="ESX-2 SECRETION SYSTEM ATPASE ECCB2"/>
    <property type="match status" value="1"/>
</dbReference>
<evidence type="ECO:0000256" key="9">
    <source>
        <dbReference type="ARBA" id="ARBA00023136"/>
    </source>
</evidence>
<dbReference type="Pfam" id="PF05108">
    <property type="entry name" value="T7SS_ESX1_EccB"/>
    <property type="match status" value="1"/>
</dbReference>
<evidence type="ECO:0000256" key="1">
    <source>
        <dbReference type="ARBA" id="ARBA00004162"/>
    </source>
</evidence>
<dbReference type="Gene3D" id="2.40.50.910">
    <property type="entry name" value="Type VII secretion system EccB, repeat 3 domain"/>
    <property type="match status" value="1"/>
</dbReference>
<gene>
    <name evidence="12" type="primary">eccB</name>
    <name evidence="12" type="ORF">OG863_22485</name>
</gene>
<dbReference type="PANTHER" id="PTHR40765">
    <property type="entry name" value="ESX-2 SECRETION SYSTEM ATPASE ECCB2"/>
    <property type="match status" value="1"/>
</dbReference>
<proteinExistence type="inferred from homology"/>
<evidence type="ECO:0000256" key="7">
    <source>
        <dbReference type="ARBA" id="ARBA00022840"/>
    </source>
</evidence>
<evidence type="ECO:0000256" key="6">
    <source>
        <dbReference type="ARBA" id="ARBA00022801"/>
    </source>
</evidence>
<dbReference type="Gene3D" id="3.30.2390.20">
    <property type="entry name" value="Type VII secretion system EccB, repeat 1 domain"/>
    <property type="match status" value="1"/>
</dbReference>
<feature type="transmembrane region" description="Helical" evidence="11">
    <location>
        <begin position="41"/>
        <end position="61"/>
    </location>
</feature>
<dbReference type="RefSeq" id="WP_326620049.1">
    <property type="nucleotide sequence ID" value="NZ_CP109106.1"/>
</dbReference>
<feature type="compositionally biased region" description="Basic and acidic residues" evidence="10">
    <location>
        <begin position="457"/>
        <end position="467"/>
    </location>
</feature>